<dbReference type="InterPro" id="IPR002523">
    <property type="entry name" value="MgTranspt_CorA/ZnTranspt_ZntB"/>
</dbReference>
<keyword evidence="3" id="KW-0812">Transmembrane</keyword>
<dbReference type="InterPro" id="IPR045863">
    <property type="entry name" value="CorA_TM1_TM2"/>
</dbReference>
<dbReference type="InterPro" id="IPR045861">
    <property type="entry name" value="CorA_cytoplasmic_dom"/>
</dbReference>
<keyword evidence="7" id="KW-1185">Reference proteome</keyword>
<dbReference type="CDD" id="cd12827">
    <property type="entry name" value="EcCorA_ZntB-like_u2"/>
    <property type="match status" value="1"/>
</dbReference>
<keyword evidence="4" id="KW-1133">Transmembrane helix</keyword>
<evidence type="ECO:0000256" key="2">
    <source>
        <dbReference type="ARBA" id="ARBA00009765"/>
    </source>
</evidence>
<dbReference type="KEGG" id="tav:G4V39_01215"/>
<sequence length="309" mass="35736">MLRLYQVINGEIRPIQALEKGCWVNLVSPSEDELLFVQRELKVLPEFLRYPLDEEETSRVEVEEDQVLIIIKVPDARMENDVIRYETIPIGIILTEEAFITVCLKESPVFEEMVSGRHRILIQNAAQFVFAFFLKVAGLYLRYLRLIDRLINDYEQELHRSMRNKELIKLLNLEKSLVYFNTSLRSNDLVMTRLQSGRFLRLTDEDLELLEDAQIENRQAIEMAKIFSDILSGTMDAYASVISNNLNIVMKFLTAVTIVLMFPNLVASIYGMNVHLPLQDSPYAFVIVMGFAFALSTLVVAIFIKKRLF</sequence>
<organism evidence="6 7">
    <name type="scientific">Thermosulfuriphilus ammonigenes</name>
    <dbReference type="NCBI Taxonomy" id="1936021"/>
    <lineage>
        <taxon>Bacteria</taxon>
        <taxon>Pseudomonadati</taxon>
        <taxon>Thermodesulfobacteriota</taxon>
        <taxon>Thermodesulfobacteria</taxon>
        <taxon>Thermodesulfobacteriales</taxon>
        <taxon>Thermodesulfobacteriaceae</taxon>
        <taxon>Thermosulfuriphilus</taxon>
    </lineage>
</organism>
<reference evidence="6 7" key="1">
    <citation type="submission" date="2020-02" db="EMBL/GenBank/DDBJ databases">
        <title>Genome analysis of Thermosulfuriphilus ammonigenes ST65T, an anaerobic thermophilic chemolithoautotrophic bacterium isolated from a deep-sea hydrothermal vent.</title>
        <authorList>
            <person name="Slobodkina G."/>
            <person name="Allioux M."/>
            <person name="Merkel A."/>
            <person name="Alain K."/>
            <person name="Jebbar M."/>
            <person name="Slobodkin A."/>
        </authorList>
    </citation>
    <scope>NUCLEOTIDE SEQUENCE [LARGE SCALE GENOMIC DNA]</scope>
    <source>
        <strain evidence="6 7">ST65</strain>
    </source>
</reference>
<proteinExistence type="inferred from homology"/>
<dbReference type="PANTHER" id="PTHR47891:SF2">
    <property type="entry name" value="MAGNESIUM AND COBALT TRANSPORTER"/>
    <property type="match status" value="1"/>
</dbReference>
<dbReference type="EMBL" id="CP048877">
    <property type="protein sequence ID" value="QIJ70975.1"/>
    <property type="molecule type" value="Genomic_DNA"/>
</dbReference>
<evidence type="ECO:0000313" key="6">
    <source>
        <dbReference type="EMBL" id="QIJ70975.1"/>
    </source>
</evidence>
<dbReference type="Pfam" id="PF01544">
    <property type="entry name" value="CorA"/>
    <property type="match status" value="1"/>
</dbReference>
<dbReference type="SUPFAM" id="SSF143865">
    <property type="entry name" value="CorA soluble domain-like"/>
    <property type="match status" value="1"/>
</dbReference>
<keyword evidence="5" id="KW-0472">Membrane</keyword>
<dbReference type="Proteomes" id="UP000502179">
    <property type="component" value="Chromosome"/>
</dbReference>
<name>A0A6G7PTG5_9BACT</name>
<protein>
    <submittedName>
        <fullName evidence="6">Magnesium transporter CorA family protein</fullName>
    </submittedName>
</protein>
<evidence type="ECO:0000256" key="3">
    <source>
        <dbReference type="ARBA" id="ARBA00022692"/>
    </source>
</evidence>
<gene>
    <name evidence="6" type="ORF">G4V39_01215</name>
</gene>
<dbReference type="SUPFAM" id="SSF144083">
    <property type="entry name" value="Magnesium transport protein CorA, transmembrane region"/>
    <property type="match status" value="1"/>
</dbReference>
<accession>A0A6G7PTG5</accession>
<evidence type="ECO:0000256" key="4">
    <source>
        <dbReference type="ARBA" id="ARBA00022989"/>
    </source>
</evidence>
<comment type="similarity">
    <text evidence="2">Belongs to the CorA metal ion transporter (MIT) (TC 1.A.35) family.</text>
</comment>
<evidence type="ECO:0000256" key="5">
    <source>
        <dbReference type="ARBA" id="ARBA00023136"/>
    </source>
</evidence>
<dbReference type="AlphaFoldDB" id="A0A6G7PTG5"/>
<dbReference type="GO" id="GO:0016020">
    <property type="term" value="C:membrane"/>
    <property type="evidence" value="ECO:0007669"/>
    <property type="project" value="UniProtKB-SubCell"/>
</dbReference>
<comment type="subcellular location">
    <subcellularLocation>
        <location evidence="1">Membrane</location>
        <topology evidence="1">Multi-pass membrane protein</topology>
    </subcellularLocation>
</comment>
<dbReference type="Gene3D" id="3.30.460.20">
    <property type="entry name" value="CorA soluble domain-like"/>
    <property type="match status" value="1"/>
</dbReference>
<dbReference type="Gene3D" id="1.20.58.340">
    <property type="entry name" value="Magnesium transport protein CorA, transmembrane region"/>
    <property type="match status" value="2"/>
</dbReference>
<dbReference type="RefSeq" id="WP_166031198.1">
    <property type="nucleotide sequence ID" value="NZ_CP048877.1"/>
</dbReference>
<dbReference type="GO" id="GO:0046873">
    <property type="term" value="F:metal ion transmembrane transporter activity"/>
    <property type="evidence" value="ECO:0007669"/>
    <property type="project" value="InterPro"/>
</dbReference>
<dbReference type="InterPro" id="IPR047199">
    <property type="entry name" value="CorA-like"/>
</dbReference>
<dbReference type="PANTHER" id="PTHR47891">
    <property type="entry name" value="TRANSPORTER-RELATED"/>
    <property type="match status" value="1"/>
</dbReference>
<evidence type="ECO:0000256" key="1">
    <source>
        <dbReference type="ARBA" id="ARBA00004141"/>
    </source>
</evidence>
<evidence type="ECO:0000313" key="7">
    <source>
        <dbReference type="Proteomes" id="UP000502179"/>
    </source>
</evidence>